<feature type="transmembrane region" description="Helical" evidence="1">
    <location>
        <begin position="133"/>
        <end position="156"/>
    </location>
</feature>
<feature type="transmembrane region" description="Helical" evidence="1">
    <location>
        <begin position="42"/>
        <end position="59"/>
    </location>
</feature>
<accession>A0AAD3ZW08</accession>
<sequence>MVTFSFKKIIIIYVLIFLPICDMVNGYLVVNGILTSGGIGSPSQIGRLVAIILFSIYIFKERINIYWLGGALLLLLLFEIHGALYLQSVIGFIFGVTNSYKIFYLITSLVVFSKIIDNRYYLIYFIKTLKINLYIVSGSIIIAFVFGIGNSTYGWGSGTKGFFSSGNSLGIYIGSLAILYLSLYRYKLMKDYEFYLFLIIPISLLFLSSKTALLLSAIILLYWLIVSRFRYLIIPLFILFISLYHNAILDKISVLFEVIISRYDNSADLFSFIASGRYGFVDNAFDIFYGSEPSILRYIIGMGSFVSYQNVDSLYVTYDTLETDFFDIFFMYGIFGVISYIGLYIYIYIYTKSNKVWVLSLSLLFMHSLIAGHVIFNGMSCVALLSIFILSKYLKEFYVVKKNI</sequence>
<evidence type="ECO:0000313" key="3">
    <source>
        <dbReference type="Proteomes" id="UP000480943"/>
    </source>
</evidence>
<protein>
    <submittedName>
        <fullName evidence="2">Uncharacterized protein</fullName>
    </submittedName>
</protein>
<feature type="transmembrane region" description="Helical" evidence="1">
    <location>
        <begin position="370"/>
        <end position="394"/>
    </location>
</feature>
<feature type="transmembrane region" description="Helical" evidence="1">
    <location>
        <begin position="92"/>
        <end position="112"/>
    </location>
</feature>
<evidence type="ECO:0000313" key="2">
    <source>
        <dbReference type="EMBL" id="KAB1183219.1"/>
    </source>
</evidence>
<feature type="transmembrane region" description="Helical" evidence="1">
    <location>
        <begin position="9"/>
        <end position="30"/>
    </location>
</feature>
<organism evidence="2 3">
    <name type="scientific">Photobacterium damselae subsp. damselae</name>
    <name type="common">Listonella damsela</name>
    <dbReference type="NCBI Taxonomy" id="85581"/>
    <lineage>
        <taxon>Bacteria</taxon>
        <taxon>Pseudomonadati</taxon>
        <taxon>Pseudomonadota</taxon>
        <taxon>Gammaproteobacteria</taxon>
        <taxon>Vibrionales</taxon>
        <taxon>Vibrionaceae</taxon>
        <taxon>Photobacterium</taxon>
    </lineage>
</organism>
<name>A0AAD3ZW08_PHODD</name>
<keyword evidence="1" id="KW-1133">Transmembrane helix</keyword>
<feature type="transmembrane region" description="Helical" evidence="1">
    <location>
        <begin position="329"/>
        <end position="350"/>
    </location>
</feature>
<dbReference type="RefSeq" id="WP_151182435.1">
    <property type="nucleotide sequence ID" value="NZ_VZUQ01000033.1"/>
</dbReference>
<feature type="transmembrane region" description="Helical" evidence="1">
    <location>
        <begin position="231"/>
        <end position="249"/>
    </location>
</feature>
<feature type="transmembrane region" description="Helical" evidence="1">
    <location>
        <begin position="66"/>
        <end position="86"/>
    </location>
</feature>
<evidence type="ECO:0000256" key="1">
    <source>
        <dbReference type="SAM" id="Phobius"/>
    </source>
</evidence>
<gene>
    <name evidence="2" type="ORF">F6450_04640</name>
</gene>
<comment type="caution">
    <text evidence="2">The sequence shown here is derived from an EMBL/GenBank/DDBJ whole genome shotgun (WGS) entry which is preliminary data.</text>
</comment>
<keyword evidence="1" id="KW-0812">Transmembrane</keyword>
<reference evidence="2 3" key="1">
    <citation type="submission" date="2019-09" db="EMBL/GenBank/DDBJ databases">
        <title>Photobacterium damselae subsp. damselae CDC-2227-81, a human clinical isolate.</title>
        <authorList>
            <person name="Osorio C.R."/>
        </authorList>
    </citation>
    <scope>NUCLEOTIDE SEQUENCE [LARGE SCALE GENOMIC DNA]</scope>
    <source>
        <strain evidence="2 3">CDC-2227-81</strain>
    </source>
</reference>
<feature type="transmembrane region" description="Helical" evidence="1">
    <location>
        <begin position="195"/>
        <end position="225"/>
    </location>
</feature>
<dbReference type="EMBL" id="VZUQ01000033">
    <property type="protein sequence ID" value="KAB1183219.1"/>
    <property type="molecule type" value="Genomic_DNA"/>
</dbReference>
<dbReference type="AlphaFoldDB" id="A0AAD3ZW08"/>
<feature type="transmembrane region" description="Helical" evidence="1">
    <location>
        <begin position="162"/>
        <end position="183"/>
    </location>
</feature>
<proteinExistence type="predicted"/>
<keyword evidence="1" id="KW-0472">Membrane</keyword>
<dbReference type="Proteomes" id="UP000480943">
    <property type="component" value="Unassembled WGS sequence"/>
</dbReference>